<keyword evidence="1" id="KW-1133">Transmembrane helix</keyword>
<name>A0A1G2BUQ4_9BACT</name>
<evidence type="ECO:0000313" key="3">
    <source>
        <dbReference type="EMBL" id="OGY92853.1"/>
    </source>
</evidence>
<proteinExistence type="predicted"/>
<feature type="transmembrane region" description="Helical" evidence="1">
    <location>
        <begin position="259"/>
        <end position="279"/>
    </location>
</feature>
<organism evidence="3 4">
    <name type="scientific">Candidatus Komeilibacteria bacterium RIFCSPLOWO2_01_FULL_53_11</name>
    <dbReference type="NCBI Taxonomy" id="1798552"/>
    <lineage>
        <taxon>Bacteria</taxon>
        <taxon>Candidatus Komeiliibacteriota</taxon>
    </lineage>
</organism>
<dbReference type="Proteomes" id="UP000177349">
    <property type="component" value="Unassembled WGS sequence"/>
</dbReference>
<dbReference type="InterPro" id="IPR008756">
    <property type="entry name" value="Peptidase_M56"/>
</dbReference>
<comment type="caution">
    <text evidence="3">The sequence shown here is derived from an EMBL/GenBank/DDBJ whole genome shotgun (WGS) entry which is preliminary data.</text>
</comment>
<gene>
    <name evidence="3" type="ORF">A3B31_01845</name>
</gene>
<accession>A0A1G2BUQ4</accession>
<dbReference type="EMBL" id="MHKN01000008">
    <property type="protein sequence ID" value="OGY92853.1"/>
    <property type="molecule type" value="Genomic_DNA"/>
</dbReference>
<dbReference type="AlphaFoldDB" id="A0A1G2BUQ4"/>
<evidence type="ECO:0000259" key="2">
    <source>
        <dbReference type="Pfam" id="PF05569"/>
    </source>
</evidence>
<evidence type="ECO:0000313" key="4">
    <source>
        <dbReference type="Proteomes" id="UP000177349"/>
    </source>
</evidence>
<reference evidence="3 4" key="1">
    <citation type="journal article" date="2016" name="Nat. Commun.">
        <title>Thousands of microbial genomes shed light on interconnected biogeochemical processes in an aquifer system.</title>
        <authorList>
            <person name="Anantharaman K."/>
            <person name="Brown C.T."/>
            <person name="Hug L.A."/>
            <person name="Sharon I."/>
            <person name="Castelle C.J."/>
            <person name="Probst A.J."/>
            <person name="Thomas B.C."/>
            <person name="Singh A."/>
            <person name="Wilkins M.J."/>
            <person name="Karaoz U."/>
            <person name="Brodie E.L."/>
            <person name="Williams K.H."/>
            <person name="Hubbard S.S."/>
            <person name="Banfield J.F."/>
        </authorList>
    </citation>
    <scope>NUCLEOTIDE SEQUENCE [LARGE SCALE GENOMIC DNA]</scope>
</reference>
<dbReference type="InterPro" id="IPR052173">
    <property type="entry name" value="Beta-lactam_resp_regulator"/>
</dbReference>
<keyword evidence="1" id="KW-0472">Membrane</keyword>
<dbReference type="PANTHER" id="PTHR34978">
    <property type="entry name" value="POSSIBLE SENSOR-TRANSDUCER PROTEIN BLAR"/>
    <property type="match status" value="1"/>
</dbReference>
<evidence type="ECO:0000256" key="1">
    <source>
        <dbReference type="SAM" id="Phobius"/>
    </source>
</evidence>
<dbReference type="Gene3D" id="3.30.2010.10">
    <property type="entry name" value="Metalloproteases ('zincins'), catalytic domain"/>
    <property type="match status" value="1"/>
</dbReference>
<sequence length="325" mass="36972">MNGFQLRAQYNALYALGLISLFLIFATYLGGAIQSAYQEMVFWCSRFVIVSWIERPAMTILILLVAILGCSILLRLIRLTLREWHGIRMLTRWVGARRDIEQEKILNQRYHDIRCWVIRDERPIAVTYGVLRQRILITSALITLVTAKELGSILSHEAGHLHYHHPVKRLLWSCLKEAFFFLPLVRDMTRDMIDMQEYAADTHAITRHGSKAMHLKSGLSKLIRFSLASPVATGCQFTATYRRLAWLAQENNTAPRLVISFRSVLITSILGFLLLTLSLPSARAVGDHTTEAASYCELAELHSPDDVIQSKLPAGLVRINYTPIQ</sequence>
<feature type="domain" description="Peptidase M56" evidence="2">
    <location>
        <begin position="57"/>
        <end position="210"/>
    </location>
</feature>
<keyword evidence="1" id="KW-0812">Transmembrane</keyword>
<feature type="transmembrane region" description="Helical" evidence="1">
    <location>
        <begin position="57"/>
        <end position="77"/>
    </location>
</feature>
<feature type="transmembrane region" description="Helical" evidence="1">
    <location>
        <begin position="12"/>
        <end position="37"/>
    </location>
</feature>
<dbReference type="Pfam" id="PF05569">
    <property type="entry name" value="Peptidase_M56"/>
    <property type="match status" value="1"/>
</dbReference>
<dbReference type="PANTHER" id="PTHR34978:SF3">
    <property type="entry name" value="SLR0241 PROTEIN"/>
    <property type="match status" value="1"/>
</dbReference>
<dbReference type="CDD" id="cd07326">
    <property type="entry name" value="M56_BlaR1_MecR1_like"/>
    <property type="match status" value="1"/>
</dbReference>
<protein>
    <recommendedName>
        <fullName evidence="2">Peptidase M56 domain-containing protein</fullName>
    </recommendedName>
</protein>